<proteinExistence type="predicted"/>
<reference evidence="2" key="1">
    <citation type="submission" date="2018-05" db="EMBL/GenBank/DDBJ databases">
        <authorList>
            <person name="Lanie J.A."/>
            <person name="Ng W.-L."/>
            <person name="Kazmierczak K.M."/>
            <person name="Andrzejewski T.M."/>
            <person name="Davidsen T.M."/>
            <person name="Wayne K.J."/>
            <person name="Tettelin H."/>
            <person name="Glass J.I."/>
            <person name="Rusch D."/>
            <person name="Podicherti R."/>
            <person name="Tsui H.-C.T."/>
            <person name="Winkler M.E."/>
        </authorList>
    </citation>
    <scope>NUCLEOTIDE SEQUENCE</scope>
</reference>
<keyword evidence="1" id="KW-0472">Membrane</keyword>
<gene>
    <name evidence="2" type="ORF">METZ01_LOCUS452329</name>
</gene>
<name>A0A382ZWW8_9ZZZZ</name>
<sequence length="41" mass="4450">MRGKFAIGSVIIGLGVIFLIFTGVQQSAARHMTLDMLLEQS</sequence>
<keyword evidence="1" id="KW-1133">Transmembrane helix</keyword>
<feature type="non-terminal residue" evidence="2">
    <location>
        <position position="41"/>
    </location>
</feature>
<evidence type="ECO:0000313" key="2">
    <source>
        <dbReference type="EMBL" id="SVD99475.1"/>
    </source>
</evidence>
<dbReference type="AlphaFoldDB" id="A0A382ZWW8"/>
<protein>
    <submittedName>
        <fullName evidence="2">Uncharacterized protein</fullName>
    </submittedName>
</protein>
<feature type="transmembrane region" description="Helical" evidence="1">
    <location>
        <begin position="6"/>
        <end position="24"/>
    </location>
</feature>
<dbReference type="EMBL" id="UINC01186986">
    <property type="protein sequence ID" value="SVD99475.1"/>
    <property type="molecule type" value="Genomic_DNA"/>
</dbReference>
<keyword evidence="1" id="KW-0812">Transmembrane</keyword>
<evidence type="ECO:0000256" key="1">
    <source>
        <dbReference type="SAM" id="Phobius"/>
    </source>
</evidence>
<organism evidence="2">
    <name type="scientific">marine metagenome</name>
    <dbReference type="NCBI Taxonomy" id="408172"/>
    <lineage>
        <taxon>unclassified sequences</taxon>
        <taxon>metagenomes</taxon>
        <taxon>ecological metagenomes</taxon>
    </lineage>
</organism>
<accession>A0A382ZWW8</accession>